<dbReference type="OrthoDB" id="277011at2759"/>
<keyword evidence="9 12" id="KW-0811">Translocation</keyword>
<evidence type="ECO:0000256" key="12">
    <source>
        <dbReference type="RuleBase" id="RU365079"/>
    </source>
</evidence>
<evidence type="ECO:0000259" key="14">
    <source>
        <dbReference type="PROSITE" id="PS50969"/>
    </source>
</evidence>
<dbReference type="SUPFAM" id="SSF56784">
    <property type="entry name" value="HAD-like"/>
    <property type="match status" value="1"/>
</dbReference>
<name>A0A9C7Q0G7_9RHOD</name>
<evidence type="ECO:0000256" key="9">
    <source>
        <dbReference type="ARBA" id="ARBA00023010"/>
    </source>
</evidence>
<keyword evidence="3 12" id="KW-0813">Transport</keyword>
<feature type="region of interest" description="Disordered" evidence="13">
    <location>
        <begin position="46"/>
        <end position="67"/>
    </location>
</feature>
<dbReference type="AlphaFoldDB" id="A0A9C7Q0G7"/>
<dbReference type="FunFam" id="3.40.50.1000:FF:000019">
    <property type="entry name" value="Mitochondrial import inner membrane translocase subunit TIM50"/>
    <property type="match status" value="1"/>
</dbReference>
<feature type="domain" description="FCP1 homology" evidence="14">
    <location>
        <begin position="136"/>
        <end position="279"/>
    </location>
</feature>
<evidence type="ECO:0000256" key="11">
    <source>
        <dbReference type="ARBA" id="ARBA00023136"/>
    </source>
</evidence>
<dbReference type="GO" id="GO:0015031">
    <property type="term" value="P:protein transport"/>
    <property type="evidence" value="ECO:0007669"/>
    <property type="project" value="UniProtKB-KW"/>
</dbReference>
<comment type="caution">
    <text evidence="15">The sequence shown here is derived from an EMBL/GenBank/DDBJ whole genome shotgun (WGS) entry which is preliminary data.</text>
</comment>
<feature type="compositionally biased region" description="Polar residues" evidence="13">
    <location>
        <begin position="46"/>
        <end position="58"/>
    </location>
</feature>
<dbReference type="SMART" id="SM00577">
    <property type="entry name" value="CPDc"/>
    <property type="match status" value="1"/>
</dbReference>
<evidence type="ECO:0000256" key="7">
    <source>
        <dbReference type="ARBA" id="ARBA00022946"/>
    </source>
</evidence>
<dbReference type="Pfam" id="PF03031">
    <property type="entry name" value="NIF"/>
    <property type="match status" value="1"/>
</dbReference>
<accession>A0A9C7Q0G7</accession>
<evidence type="ECO:0000313" key="16">
    <source>
        <dbReference type="Proteomes" id="UP001061958"/>
    </source>
</evidence>
<sequence>MIVSSALRQSSRFIIRHEISSNQWFRLLHENSRSNSGLATSNKQPIFSNLQGSSFGKSNQQEQRNERRRPFTWREYLMLTTSIVGLCTTCYYRFDSEKIFEDIEGLLDKVSVQVNYKVISSLRRKFLPEPTQFTSDGLPRRTLVLDLDETLIYSQWKASEGWKTLVRPGVETFLEQMSSLYEIVLFTSSVPEYVDPIVRQIDRGGYISHVLYRDCTKREYGYSIKDLSRLNRDLKRTIIVDNEPQCFKYQPLNGIAIPSWKGNEDDRYLFELTSVLEYIVRQDVPDVRDVIERYWRGDLALSATELYRN</sequence>
<reference evidence="15" key="2">
    <citation type="submission" date="2022-01" db="EMBL/GenBank/DDBJ databases">
        <authorList>
            <person name="Hirooka S."/>
            <person name="Miyagishima S.Y."/>
        </authorList>
    </citation>
    <scope>NUCLEOTIDE SEQUENCE</scope>
    <source>
        <strain evidence="15">NBRC 102759</strain>
    </source>
</reference>
<keyword evidence="6 12" id="KW-0653">Protein transport</keyword>
<evidence type="ECO:0000256" key="5">
    <source>
        <dbReference type="ARBA" id="ARBA00022792"/>
    </source>
</evidence>
<comment type="subunit">
    <text evidence="12">Component of the TIM23 complex.</text>
</comment>
<keyword evidence="4" id="KW-0812">Transmembrane</keyword>
<comment type="subcellular location">
    <subcellularLocation>
        <location evidence="1 12">Mitochondrion inner membrane</location>
        <topology evidence="1 12">Single-pass membrane protein</topology>
    </subcellularLocation>
</comment>
<dbReference type="Proteomes" id="UP001061958">
    <property type="component" value="Unassembled WGS sequence"/>
</dbReference>
<proteinExistence type="inferred from homology"/>
<evidence type="ECO:0000256" key="1">
    <source>
        <dbReference type="ARBA" id="ARBA00004434"/>
    </source>
</evidence>
<evidence type="ECO:0000313" key="15">
    <source>
        <dbReference type="EMBL" id="GJQ13790.1"/>
    </source>
</evidence>
<keyword evidence="5" id="KW-0999">Mitochondrion inner membrane</keyword>
<protein>
    <recommendedName>
        <fullName evidence="12">Mitochondrial import inner membrane translocase subunit TIM50</fullName>
    </recommendedName>
</protein>
<keyword evidence="10 12" id="KW-0496">Mitochondrion</keyword>
<dbReference type="InterPro" id="IPR023214">
    <property type="entry name" value="HAD_sf"/>
</dbReference>
<keyword evidence="11" id="KW-0472">Membrane</keyword>
<keyword evidence="16" id="KW-1185">Reference proteome</keyword>
<comment type="similarity">
    <text evidence="2 12">Belongs to the TIM50 family.</text>
</comment>
<dbReference type="InterPro" id="IPR004274">
    <property type="entry name" value="FCP1_dom"/>
</dbReference>
<dbReference type="Gene3D" id="3.40.50.1000">
    <property type="entry name" value="HAD superfamily/HAD-like"/>
    <property type="match status" value="1"/>
</dbReference>
<dbReference type="EMBL" id="BQMJ01000047">
    <property type="protein sequence ID" value="GJQ13790.1"/>
    <property type="molecule type" value="Genomic_DNA"/>
</dbReference>
<keyword evidence="8" id="KW-1133">Transmembrane helix</keyword>
<evidence type="ECO:0000256" key="2">
    <source>
        <dbReference type="ARBA" id="ARBA00006344"/>
    </source>
</evidence>
<dbReference type="GO" id="GO:0005744">
    <property type="term" value="C:TIM23 mitochondrial import inner membrane translocase complex"/>
    <property type="evidence" value="ECO:0007669"/>
    <property type="project" value="UniProtKB-UniRule"/>
</dbReference>
<organism evidence="15 16">
    <name type="scientific">Galdieria partita</name>
    <dbReference type="NCBI Taxonomy" id="83374"/>
    <lineage>
        <taxon>Eukaryota</taxon>
        <taxon>Rhodophyta</taxon>
        <taxon>Bangiophyceae</taxon>
        <taxon>Galdieriales</taxon>
        <taxon>Galdieriaceae</taxon>
        <taxon>Galdieria</taxon>
    </lineage>
</organism>
<dbReference type="PANTHER" id="PTHR12210">
    <property type="entry name" value="DULLARD PROTEIN PHOSPHATASE"/>
    <property type="match status" value="1"/>
</dbReference>
<dbReference type="InterPro" id="IPR050365">
    <property type="entry name" value="TIM50"/>
</dbReference>
<evidence type="ECO:0000256" key="8">
    <source>
        <dbReference type="ARBA" id="ARBA00022989"/>
    </source>
</evidence>
<dbReference type="PROSITE" id="PS50969">
    <property type="entry name" value="FCP1"/>
    <property type="match status" value="1"/>
</dbReference>
<evidence type="ECO:0000256" key="4">
    <source>
        <dbReference type="ARBA" id="ARBA00022692"/>
    </source>
</evidence>
<evidence type="ECO:0000256" key="10">
    <source>
        <dbReference type="ARBA" id="ARBA00023128"/>
    </source>
</evidence>
<evidence type="ECO:0000256" key="13">
    <source>
        <dbReference type="SAM" id="MobiDB-lite"/>
    </source>
</evidence>
<comment type="function">
    <text evidence="12">Essential component of the TIM23 complex, a complex that mediates the translocation of transit peptide-containing proteins across the mitochondrial inner membrane.</text>
</comment>
<dbReference type="InterPro" id="IPR036412">
    <property type="entry name" value="HAD-like_sf"/>
</dbReference>
<keyword evidence="7 12" id="KW-0809">Transit peptide</keyword>
<evidence type="ECO:0000256" key="6">
    <source>
        <dbReference type="ARBA" id="ARBA00022927"/>
    </source>
</evidence>
<gene>
    <name evidence="15" type="ORF">GpartN1_g5581.t1</name>
</gene>
<evidence type="ECO:0000256" key="3">
    <source>
        <dbReference type="ARBA" id="ARBA00022448"/>
    </source>
</evidence>
<dbReference type="CDD" id="cd07521">
    <property type="entry name" value="HAD_FCP1-like"/>
    <property type="match status" value="1"/>
</dbReference>
<reference evidence="15" key="1">
    <citation type="journal article" date="2022" name="Proc. Natl. Acad. Sci. U.S.A.">
        <title>Life cycle and functional genomics of the unicellular red alga Galdieria for elucidating algal and plant evolution and industrial use.</title>
        <authorList>
            <person name="Hirooka S."/>
            <person name="Itabashi T."/>
            <person name="Ichinose T.M."/>
            <person name="Onuma R."/>
            <person name="Fujiwara T."/>
            <person name="Yamashita S."/>
            <person name="Jong L.W."/>
            <person name="Tomita R."/>
            <person name="Iwane A.H."/>
            <person name="Miyagishima S.Y."/>
        </authorList>
    </citation>
    <scope>NUCLEOTIDE SEQUENCE</scope>
    <source>
        <strain evidence="15">NBRC 102759</strain>
    </source>
</reference>